<feature type="compositionally biased region" description="Low complexity" evidence="1">
    <location>
        <begin position="1"/>
        <end position="14"/>
    </location>
</feature>
<keyword evidence="4" id="KW-1185">Reference proteome</keyword>
<evidence type="ECO:0000313" key="4">
    <source>
        <dbReference type="Proteomes" id="UP000310158"/>
    </source>
</evidence>
<feature type="compositionally biased region" description="Low complexity" evidence="1">
    <location>
        <begin position="258"/>
        <end position="285"/>
    </location>
</feature>
<feature type="compositionally biased region" description="Low complexity" evidence="1">
    <location>
        <begin position="676"/>
        <end position="693"/>
    </location>
</feature>
<feature type="compositionally biased region" description="Low complexity" evidence="1">
    <location>
        <begin position="430"/>
        <end position="443"/>
    </location>
</feature>
<feature type="compositionally biased region" description="Low complexity" evidence="1">
    <location>
        <begin position="407"/>
        <end position="417"/>
    </location>
</feature>
<dbReference type="Proteomes" id="UP000310158">
    <property type="component" value="Unassembled WGS sequence"/>
</dbReference>
<feature type="compositionally biased region" description="Low complexity" evidence="1">
    <location>
        <begin position="138"/>
        <end position="184"/>
    </location>
</feature>
<dbReference type="PANTHER" id="PTHR47349:SF1">
    <property type="entry name" value="AER328WP"/>
    <property type="match status" value="1"/>
</dbReference>
<dbReference type="InterPro" id="IPR058933">
    <property type="entry name" value="YMC020W-like_ab_hydrolase"/>
</dbReference>
<feature type="compositionally biased region" description="Polar residues" evidence="1">
    <location>
        <begin position="214"/>
        <end position="234"/>
    </location>
</feature>
<feature type="region of interest" description="Disordered" evidence="1">
    <location>
        <begin position="1"/>
        <end position="25"/>
    </location>
</feature>
<sequence>MTSTPLSTTSTRSTPHWRSLSKNTAQSSLSLVVAKPEAGAPLASAVQHLPMPSEADMRKRDRSESLSIATRKDATAIEEDPGPKRARTAAAVPAEATEAATQPTSGPDDGEQGANTSPVVSLNGPAQDILPNPSARIPESVSAQPPVASASSAPSLSLMPSTSSDSLATNRAQGSSSASWFSSLSRRRAKDTVRKSSKAAQMEERPVDEPAHASNLNSAPAVATTTSDAQSRASETPGLEPVIPALNIVPPTPPRTNVASSVPSAISVPIPSASGKKSWFGSPSSKSPPSPTAPSPLAGTSLLMPSSIDEEVPHLSKPNSKSTAQPSPARPLWRQPKVPLEKALASAKAADIRDTHIHEDRAPGDTHEPIPQPQSDNSTTVADPATSEAPLESPASAELMPTSAETSSQYSSSWWSYVGWGPNHPPAEPPAATSADDSATHSANVAPILEHPASPVTPEQHPEISAPPAEPTPPSHSEEAAQPQYSSWFSPWSWYSTTSATGQPEPQIESAEIGAKAASEVVQEEALAREEAAPFAAACAFPATREPPNPIEATIATNQLGWASFFSSRMLLAKMITSGEHEAEKDENGMEVMDLDEDEGGGDKDKDRTVIAANAPSTMENGRQVANKKQQQQSGQKPLRSPSSGGRPGIKKSDPTPPPRNLSSKTEPPRVSTRNSHSPTPSKSSGRSSPTGTHPSQPNLVLPTWADTFNSPPRSTLPPAPTSTLKKTMNFVSGVLFAKDEGRDSERGHGKGKGKERAREAFAHFGKALPRAWSVMEEGGLNEDVLRGCKRVVVIGIHGWFPGAVMRSMLGEPTGTSTKFVAMLCQALEDFQVRHGVELDKVTQIPLEGEGTIKKRVDKLYNSLTNNQEWMDDLHAADAIFVATHSQGSIVSTHLLDRLIQHKHIRTSRSADVLASASAALSSAGGGVVMPSPPQRVCCLALCGIHLGPLRYLSSSSLLQPYIQYFESTAARELFEFQNTESEVSKNYVKALRNVVDHGTKMVFTASLNDQVVPIYSGLFTAASHPLILRALYIDGDAYHSSDFLSNLLVLLLRILNSGLSDSGLLVHLSEATAGSLNGVGHSTAYEELSTFALAVDYLFLTNHGLEEHPELVVQPFNANAEQNDYEIPWALRDMIADEHVAHFFSKDFSELRNAFPHWHPKTTILRDIKRKLQPITRMNSFAGSSPGSVSKL</sequence>
<feature type="compositionally biased region" description="Polar residues" evidence="1">
    <location>
        <begin position="627"/>
        <end position="644"/>
    </location>
</feature>
<dbReference type="PANTHER" id="PTHR47349">
    <property type="entry name" value="CHROMOSOME 8, WHOLE GENOME SHOTGUN SEQUENCE"/>
    <property type="match status" value="1"/>
</dbReference>
<feature type="region of interest" description="Disordered" evidence="1">
    <location>
        <begin position="581"/>
        <end position="725"/>
    </location>
</feature>
<dbReference type="AlphaFoldDB" id="A0A4S4LUI5"/>
<evidence type="ECO:0000256" key="1">
    <source>
        <dbReference type="SAM" id="MobiDB-lite"/>
    </source>
</evidence>
<dbReference type="InterPro" id="IPR058934">
    <property type="entry name" value="YMC020W-like"/>
</dbReference>
<feature type="compositionally biased region" description="Polar residues" evidence="1">
    <location>
        <begin position="317"/>
        <end position="326"/>
    </location>
</feature>
<proteinExistence type="predicted"/>
<dbReference type="EMBL" id="SGPL01000210">
    <property type="protein sequence ID" value="THH15438.1"/>
    <property type="molecule type" value="Genomic_DNA"/>
</dbReference>
<feature type="compositionally biased region" description="Basic and acidic residues" evidence="1">
    <location>
        <begin position="201"/>
        <end position="211"/>
    </location>
</feature>
<evidence type="ECO:0000313" key="3">
    <source>
        <dbReference type="EMBL" id="THH15438.1"/>
    </source>
</evidence>
<feature type="compositionally biased region" description="Basic and acidic residues" evidence="1">
    <location>
        <begin position="350"/>
        <end position="368"/>
    </location>
</feature>
<gene>
    <name evidence="3" type="ORF">EW146_g5041</name>
</gene>
<feature type="domain" description="YMC020W-like alpha/beta hydrolase" evidence="2">
    <location>
        <begin position="789"/>
        <end position="910"/>
    </location>
</feature>
<evidence type="ECO:0000259" key="2">
    <source>
        <dbReference type="Pfam" id="PF26147"/>
    </source>
</evidence>
<accession>A0A4S4LUI5</accession>
<feature type="compositionally biased region" description="Basic and acidic residues" evidence="1">
    <location>
        <begin position="55"/>
        <end position="75"/>
    </location>
</feature>
<feature type="region of interest" description="Disordered" evidence="1">
    <location>
        <begin position="42"/>
        <end position="483"/>
    </location>
</feature>
<dbReference type="OrthoDB" id="5598028at2759"/>
<protein>
    <recommendedName>
        <fullName evidence="2">YMC020W-like alpha/beta hydrolase domain-containing protein</fullName>
    </recommendedName>
</protein>
<feature type="domain" description="YMC020W-like alpha/beta hydrolase" evidence="2">
    <location>
        <begin position="936"/>
        <end position="1137"/>
    </location>
</feature>
<reference evidence="3 4" key="1">
    <citation type="submission" date="2019-02" db="EMBL/GenBank/DDBJ databases">
        <title>Genome sequencing of the rare red list fungi Bondarzewia mesenterica.</title>
        <authorList>
            <person name="Buettner E."/>
            <person name="Kellner H."/>
        </authorList>
    </citation>
    <scope>NUCLEOTIDE SEQUENCE [LARGE SCALE GENOMIC DNA]</scope>
    <source>
        <strain evidence="3 4">DSM 108281</strain>
    </source>
</reference>
<organism evidence="3 4">
    <name type="scientific">Bondarzewia mesenterica</name>
    <dbReference type="NCBI Taxonomy" id="1095465"/>
    <lineage>
        <taxon>Eukaryota</taxon>
        <taxon>Fungi</taxon>
        <taxon>Dikarya</taxon>
        <taxon>Basidiomycota</taxon>
        <taxon>Agaricomycotina</taxon>
        <taxon>Agaricomycetes</taxon>
        <taxon>Russulales</taxon>
        <taxon>Bondarzewiaceae</taxon>
        <taxon>Bondarzewia</taxon>
    </lineage>
</organism>
<feature type="compositionally biased region" description="Low complexity" evidence="1">
    <location>
        <begin position="88"/>
        <end position="104"/>
    </location>
</feature>
<dbReference type="Pfam" id="PF26147">
    <property type="entry name" value="AB_HYDROLASE_YMC0-YMC35"/>
    <property type="match status" value="2"/>
</dbReference>
<comment type="caution">
    <text evidence="3">The sequence shown here is derived from an EMBL/GenBank/DDBJ whole genome shotgun (WGS) entry which is preliminary data.</text>
</comment>
<name>A0A4S4LUI5_9AGAM</name>